<feature type="transmembrane region" description="Helical" evidence="8">
    <location>
        <begin position="22"/>
        <end position="43"/>
    </location>
</feature>
<dbReference type="InterPro" id="IPR039421">
    <property type="entry name" value="Type_1_exporter"/>
</dbReference>
<keyword evidence="4" id="KW-0067">ATP-binding</keyword>
<dbReference type="Gene3D" id="1.20.1560.10">
    <property type="entry name" value="ABC transporter type 1, transmembrane domain"/>
    <property type="match status" value="1"/>
</dbReference>
<feature type="region of interest" description="Disordered" evidence="7">
    <location>
        <begin position="70"/>
        <end position="116"/>
    </location>
</feature>
<feature type="compositionally biased region" description="Basic and acidic residues" evidence="7">
    <location>
        <begin position="586"/>
        <end position="602"/>
    </location>
</feature>
<dbReference type="GO" id="GO:0016887">
    <property type="term" value="F:ATP hydrolysis activity"/>
    <property type="evidence" value="ECO:0007669"/>
    <property type="project" value="InterPro"/>
</dbReference>
<feature type="compositionally biased region" description="Basic and acidic residues" evidence="7">
    <location>
        <begin position="611"/>
        <end position="623"/>
    </location>
</feature>
<reference evidence="11 12" key="1">
    <citation type="submission" date="2018-06" db="EMBL/GenBank/DDBJ databases">
        <title>Genome Sequence of the Brown Rot Fungal Pathogen Monilinia fructigena.</title>
        <authorList>
            <person name="Landi L."/>
            <person name="De Miccolis Angelini R.M."/>
            <person name="Pollastro S."/>
            <person name="Abate D."/>
            <person name="Faretra F."/>
            <person name="Romanazzi G."/>
        </authorList>
    </citation>
    <scope>NUCLEOTIDE SEQUENCE [LARGE SCALE GENOMIC DNA]</scope>
    <source>
        <strain evidence="11 12">Mfrg269</strain>
    </source>
</reference>
<dbReference type="PROSITE" id="PS50929">
    <property type="entry name" value="ABC_TM1F"/>
    <property type="match status" value="1"/>
</dbReference>
<dbReference type="PROSITE" id="PS00211">
    <property type="entry name" value="ABC_TRANSPORTER_1"/>
    <property type="match status" value="1"/>
</dbReference>
<feature type="compositionally biased region" description="Polar residues" evidence="7">
    <location>
        <begin position="70"/>
        <end position="85"/>
    </location>
</feature>
<feature type="transmembrane region" description="Helical" evidence="8">
    <location>
        <begin position="306"/>
        <end position="332"/>
    </location>
</feature>
<evidence type="ECO:0000259" key="10">
    <source>
        <dbReference type="PROSITE" id="PS50929"/>
    </source>
</evidence>
<comment type="caution">
    <text evidence="11">The sequence shown here is derived from an EMBL/GenBank/DDBJ whole genome shotgun (WGS) entry which is preliminary data.</text>
</comment>
<accession>A0A395IZ86</accession>
<evidence type="ECO:0000256" key="2">
    <source>
        <dbReference type="ARBA" id="ARBA00022692"/>
    </source>
</evidence>
<gene>
    <name evidence="11" type="ORF">DID88_001280</name>
</gene>
<evidence type="ECO:0000256" key="3">
    <source>
        <dbReference type="ARBA" id="ARBA00022741"/>
    </source>
</evidence>
<evidence type="ECO:0000256" key="4">
    <source>
        <dbReference type="ARBA" id="ARBA00022840"/>
    </source>
</evidence>
<dbReference type="InterPro" id="IPR003593">
    <property type="entry name" value="AAA+_ATPase"/>
</dbReference>
<comment type="subcellular location">
    <subcellularLocation>
        <location evidence="1">Membrane</location>
        <topology evidence="1">Multi-pass membrane protein</topology>
    </subcellularLocation>
</comment>
<feature type="compositionally biased region" description="Polar residues" evidence="7">
    <location>
        <begin position="879"/>
        <end position="889"/>
    </location>
</feature>
<evidence type="ECO:0000259" key="9">
    <source>
        <dbReference type="PROSITE" id="PS50893"/>
    </source>
</evidence>
<keyword evidence="5 8" id="KW-1133">Transmembrane helix</keyword>
<dbReference type="PANTHER" id="PTHR24221">
    <property type="entry name" value="ATP-BINDING CASSETTE SUB-FAMILY B"/>
    <property type="match status" value="1"/>
</dbReference>
<dbReference type="GO" id="GO:0140359">
    <property type="term" value="F:ABC-type transporter activity"/>
    <property type="evidence" value="ECO:0007669"/>
    <property type="project" value="InterPro"/>
</dbReference>
<dbReference type="OrthoDB" id="6500128at2759"/>
<dbReference type="GO" id="GO:0005524">
    <property type="term" value="F:ATP binding"/>
    <property type="evidence" value="ECO:0007669"/>
    <property type="project" value="UniProtKB-KW"/>
</dbReference>
<dbReference type="SUPFAM" id="SSF52540">
    <property type="entry name" value="P-loop containing nucleoside triphosphate hydrolases"/>
    <property type="match status" value="1"/>
</dbReference>
<evidence type="ECO:0000313" key="12">
    <source>
        <dbReference type="Proteomes" id="UP000249056"/>
    </source>
</evidence>
<keyword evidence="6 8" id="KW-0472">Membrane</keyword>
<feature type="transmembrane region" description="Helical" evidence="8">
    <location>
        <begin position="282"/>
        <end position="300"/>
    </location>
</feature>
<feature type="domain" description="ABC transmembrane type-1" evidence="10">
    <location>
        <begin position="164"/>
        <end position="323"/>
    </location>
</feature>
<keyword evidence="12" id="KW-1185">Reference proteome</keyword>
<feature type="transmembrane region" description="Helical" evidence="8">
    <location>
        <begin position="161"/>
        <end position="180"/>
    </location>
</feature>
<dbReference type="EMBL" id="QKRW01000011">
    <property type="protein sequence ID" value="RAL65174.1"/>
    <property type="molecule type" value="Genomic_DNA"/>
</dbReference>
<dbReference type="InterPro" id="IPR027417">
    <property type="entry name" value="P-loop_NTPase"/>
</dbReference>
<evidence type="ECO:0000256" key="1">
    <source>
        <dbReference type="ARBA" id="ARBA00004141"/>
    </source>
</evidence>
<evidence type="ECO:0000256" key="8">
    <source>
        <dbReference type="SAM" id="Phobius"/>
    </source>
</evidence>
<dbReference type="InterPro" id="IPR036640">
    <property type="entry name" value="ABC1_TM_sf"/>
</dbReference>
<proteinExistence type="predicted"/>
<dbReference type="SUPFAM" id="SSF90123">
    <property type="entry name" value="ABC transporter transmembrane region"/>
    <property type="match status" value="1"/>
</dbReference>
<dbReference type="Pfam" id="PF00005">
    <property type="entry name" value="ABC_tran"/>
    <property type="match status" value="2"/>
</dbReference>
<evidence type="ECO:0008006" key="13">
    <source>
        <dbReference type="Google" id="ProtNLM"/>
    </source>
</evidence>
<dbReference type="PROSITE" id="PS50893">
    <property type="entry name" value="ABC_TRANSPORTER_2"/>
    <property type="match status" value="1"/>
</dbReference>
<feature type="region of interest" description="Disordered" evidence="7">
    <location>
        <begin position="847"/>
        <end position="889"/>
    </location>
</feature>
<dbReference type="Gene3D" id="3.40.50.300">
    <property type="entry name" value="P-loop containing nucleotide triphosphate hydrolases"/>
    <property type="match status" value="2"/>
</dbReference>
<keyword evidence="3" id="KW-0547">Nucleotide-binding</keyword>
<sequence length="909" mass="100428">MKTMLTPTDAPNLRFTLKVLRYAYPTILFFYFFIALGITACYMQADKSCVRDHDDKAHDTNDAERQLLLQKNTVPSSSESSTLNGNGYGTTDDATSQGVQGADVSDTASVTSEDSYLERQRKSKEAVAKRLQEDGNWWTYIKGFSMFVPFIWPVNDKKLQFRAVLVGIVLLVSNALNVLVPIQFGMMVQSLITYTGGDHSHNIWTPVLLYSLLRFINDGSCLTVIRTWLWTPLEQYAYSTLSSAAHRHIMSLSSDFHDSKSSSDLFQVVNGGRSVADLMEMLCFQVIPMLIDLVIAFVYFGAFGPYMFLVLVVTFVSYMSIVISCFCIQIYFKFLDDAERLLELFKTEPSIKDTPGPKNFNVTKCEIEFSDVCFSYDERKAALKNVSFFAEGGKTIAFVGETGGGKSTMLKLMDRFYDVKSGSIKIDVKIFETSQCITRKYMKPVKLLPFMIRLLKFADGYNSKVGDRGVKLSGGEKQRVAIARAILKRPNIILLDEATSAVDTETEQKIQEGFRALCKGRTTFVVAHRLSTVMNADHIVVIMDGGPSDRKSRSRSRSKSPAKKEAGIINDLTTQKKTVDLAKAAKGVEDHHHGQDDGKDPKGGMSSNGQAKDESKRKAEAHRPAPLVLKVNPSRFRVSSLNGPKLPSHKLDLEIPPLGSIAQAKQNPLPNSLRPTPTLAHRPVAIPNLTILPKQMNSSVEKEKGKEFAVSTAQNSTVASELTPLLSLKDSPILTSPKSTGPWKESKDASSSKTISEPVAVVSQLPNLDIITSQPTGPVQVKTKEAIKEQRKRDKEERKAESLRKREESLKKKAEKKLKRQGLGAVIAAGDEEEMGSYDAATTDVTTTNSTISANPTEGDIRLGFTGGTDGIIETDTDVQSGNRNQEYNNLQPSAISSRFSIPTEESKT</sequence>
<evidence type="ECO:0000256" key="7">
    <source>
        <dbReference type="SAM" id="MobiDB-lite"/>
    </source>
</evidence>
<protein>
    <recommendedName>
        <fullName evidence="13">ABC transporter domain-containing protein</fullName>
    </recommendedName>
</protein>
<dbReference type="SMART" id="SM00382">
    <property type="entry name" value="AAA"/>
    <property type="match status" value="1"/>
</dbReference>
<feature type="compositionally biased region" description="Basic residues" evidence="7">
    <location>
        <begin position="552"/>
        <end position="561"/>
    </location>
</feature>
<dbReference type="InterPro" id="IPR017871">
    <property type="entry name" value="ABC_transporter-like_CS"/>
</dbReference>
<dbReference type="GO" id="GO:0016020">
    <property type="term" value="C:membrane"/>
    <property type="evidence" value="ECO:0007669"/>
    <property type="project" value="UniProtKB-SubCell"/>
</dbReference>
<dbReference type="PANTHER" id="PTHR24221:SF503">
    <property type="entry name" value="MITOCHONDRIAL POTASSIUM CHANNEL ATP-BINDING SUBUNIT"/>
    <property type="match status" value="1"/>
</dbReference>
<feature type="region of interest" description="Disordered" evidence="7">
    <location>
        <begin position="770"/>
        <end position="817"/>
    </location>
</feature>
<dbReference type="AlphaFoldDB" id="A0A395IZ86"/>
<feature type="compositionally biased region" description="Basic and acidic residues" evidence="7">
    <location>
        <begin position="782"/>
        <end position="812"/>
    </location>
</feature>
<feature type="region of interest" description="Disordered" evidence="7">
    <location>
        <begin position="730"/>
        <end position="755"/>
    </location>
</feature>
<feature type="region of interest" description="Disordered" evidence="7">
    <location>
        <begin position="543"/>
        <end position="625"/>
    </location>
</feature>
<keyword evidence="2 8" id="KW-0812">Transmembrane</keyword>
<evidence type="ECO:0000256" key="5">
    <source>
        <dbReference type="ARBA" id="ARBA00022989"/>
    </source>
</evidence>
<dbReference type="Proteomes" id="UP000249056">
    <property type="component" value="Unassembled WGS sequence"/>
</dbReference>
<dbReference type="InterPro" id="IPR011527">
    <property type="entry name" value="ABC1_TM_dom"/>
</dbReference>
<evidence type="ECO:0000313" key="11">
    <source>
        <dbReference type="EMBL" id="RAL65174.1"/>
    </source>
</evidence>
<organism evidence="11 12">
    <name type="scientific">Monilinia fructigena</name>
    <dbReference type="NCBI Taxonomy" id="38457"/>
    <lineage>
        <taxon>Eukaryota</taxon>
        <taxon>Fungi</taxon>
        <taxon>Dikarya</taxon>
        <taxon>Ascomycota</taxon>
        <taxon>Pezizomycotina</taxon>
        <taxon>Leotiomycetes</taxon>
        <taxon>Helotiales</taxon>
        <taxon>Sclerotiniaceae</taxon>
        <taxon>Monilinia</taxon>
    </lineage>
</organism>
<evidence type="ECO:0000256" key="6">
    <source>
        <dbReference type="ARBA" id="ARBA00023136"/>
    </source>
</evidence>
<name>A0A395IZ86_9HELO</name>
<dbReference type="Pfam" id="PF00664">
    <property type="entry name" value="ABC_membrane"/>
    <property type="match status" value="1"/>
</dbReference>
<feature type="domain" description="ABC transporter" evidence="9">
    <location>
        <begin position="367"/>
        <end position="569"/>
    </location>
</feature>
<dbReference type="InterPro" id="IPR003439">
    <property type="entry name" value="ABC_transporter-like_ATP-bd"/>
</dbReference>